<organism evidence="3 4">
    <name type="scientific">Salinarimonas soli</name>
    <dbReference type="NCBI Taxonomy" id="1638099"/>
    <lineage>
        <taxon>Bacteria</taxon>
        <taxon>Pseudomonadati</taxon>
        <taxon>Pseudomonadota</taxon>
        <taxon>Alphaproteobacteria</taxon>
        <taxon>Hyphomicrobiales</taxon>
        <taxon>Salinarimonadaceae</taxon>
        <taxon>Salinarimonas</taxon>
    </lineage>
</organism>
<comment type="pathway">
    <text evidence="2">Cell wall biogenesis; peptidoglycan recycling.</text>
</comment>
<dbReference type="InterPro" id="IPR005338">
    <property type="entry name" value="Anhydro_N_Ac-Mur_kinase"/>
</dbReference>
<dbReference type="NCBIfam" id="NF007141">
    <property type="entry name" value="PRK09585.1-5"/>
    <property type="match status" value="1"/>
</dbReference>
<keyword evidence="2" id="KW-0067">ATP-binding</keyword>
<evidence type="ECO:0000256" key="1">
    <source>
        <dbReference type="ARBA" id="ARBA00023277"/>
    </source>
</evidence>
<dbReference type="AlphaFoldDB" id="A0A5B2VZY5"/>
<dbReference type="UniPathway" id="UPA00343"/>
<keyword evidence="2" id="KW-0547">Nucleotide-binding</keyword>
<dbReference type="GO" id="GO:0016301">
    <property type="term" value="F:kinase activity"/>
    <property type="evidence" value="ECO:0007669"/>
    <property type="project" value="UniProtKB-KW"/>
</dbReference>
<dbReference type="PANTHER" id="PTHR30605">
    <property type="entry name" value="ANHYDRO-N-ACETYLMURAMIC ACID KINASE"/>
    <property type="match status" value="1"/>
</dbReference>
<dbReference type="PANTHER" id="PTHR30605:SF0">
    <property type="entry name" value="ANHYDRO-N-ACETYLMURAMIC ACID KINASE"/>
    <property type="match status" value="1"/>
</dbReference>
<keyword evidence="1 2" id="KW-0119">Carbohydrate metabolism</keyword>
<dbReference type="OrthoDB" id="9763949at2"/>
<dbReference type="HAMAP" id="MF_01270">
    <property type="entry name" value="AnhMurNAc_kinase"/>
    <property type="match status" value="1"/>
</dbReference>
<evidence type="ECO:0000313" key="4">
    <source>
        <dbReference type="Proteomes" id="UP000323142"/>
    </source>
</evidence>
<name>A0A5B2VZY5_9HYPH</name>
<comment type="catalytic activity">
    <reaction evidence="2">
        <text>1,6-anhydro-N-acetyl-beta-muramate + ATP + H2O = N-acetyl-D-muramate 6-phosphate + ADP + H(+)</text>
        <dbReference type="Rhea" id="RHEA:24952"/>
        <dbReference type="ChEBI" id="CHEBI:15377"/>
        <dbReference type="ChEBI" id="CHEBI:15378"/>
        <dbReference type="ChEBI" id="CHEBI:30616"/>
        <dbReference type="ChEBI" id="CHEBI:58690"/>
        <dbReference type="ChEBI" id="CHEBI:58722"/>
        <dbReference type="ChEBI" id="CHEBI:456216"/>
        <dbReference type="EC" id="2.7.1.170"/>
    </reaction>
</comment>
<dbReference type="UniPathway" id="UPA00544"/>
<dbReference type="SUPFAM" id="SSF53067">
    <property type="entry name" value="Actin-like ATPase domain"/>
    <property type="match status" value="1"/>
</dbReference>
<dbReference type="EC" id="2.7.1.170" evidence="2"/>
<accession>A0A5B2VZY5</accession>
<keyword evidence="2 3" id="KW-0418">Kinase</keyword>
<comment type="function">
    <text evidence="2">Catalyzes the specific phosphorylation of 1,6-anhydro-N-acetylmuramic acid (anhMurNAc) with the simultaneous cleavage of the 1,6-anhydro ring, generating MurNAc-6-P. Is required for the utilization of anhMurNAc either imported from the medium or derived from its own cell wall murein, and thus plays a role in cell wall recycling.</text>
</comment>
<gene>
    <name evidence="2" type="primary">anmK</name>
    <name evidence="3" type="ORF">F0L46_01075</name>
</gene>
<sequence length="376" mass="39489">MQPKWAIGLMTGTVLDGMIDIASIRTDGVEVAEFGAWTLAPYPPALRTLLEEAVEAALAWRFEGPEPAIFARAEEALTVAQADAVAAFLAENGLTPADVAAVGFHGQTVLHRAPEPGRHGDTRQLGDGGLMARRLGVDVVYDFRTADMRAGGHGAPLSASYHVALLRRIGAGPDTAALNLGGVANVTWWGGGDSFVAFDTGPANGPINDWIKRQALGEMDVDGAVASRGRVDEERLARLLDHPYLTAAYPKSLDRYDFTADMADGLSPEDGAATLTAFTAGTVGRALDLLPQRPTRLIVCGGGRKNPAIMAALRERAGAEPVPAEAVGWRGDAVEAECFAYLAVRALRGMPISWPLTTGVPEPMGGGRLAPHAQAA</sequence>
<dbReference type="InterPro" id="IPR043129">
    <property type="entry name" value="ATPase_NBD"/>
</dbReference>
<dbReference type="GO" id="GO:0016773">
    <property type="term" value="F:phosphotransferase activity, alcohol group as acceptor"/>
    <property type="evidence" value="ECO:0007669"/>
    <property type="project" value="UniProtKB-UniRule"/>
</dbReference>
<keyword evidence="4" id="KW-1185">Reference proteome</keyword>
<dbReference type="RefSeq" id="WP_149815172.1">
    <property type="nucleotide sequence ID" value="NZ_VUOA01000003.1"/>
</dbReference>
<dbReference type="GO" id="GO:0097175">
    <property type="term" value="P:1,6-anhydro-N-acetyl-beta-muramic acid catabolic process"/>
    <property type="evidence" value="ECO:0007669"/>
    <property type="project" value="UniProtKB-UniRule"/>
</dbReference>
<proteinExistence type="inferred from homology"/>
<reference evidence="3 4" key="2">
    <citation type="submission" date="2019-09" db="EMBL/GenBank/DDBJ databases">
        <authorList>
            <person name="Jin C."/>
        </authorList>
    </citation>
    <scope>NUCLEOTIDE SEQUENCE [LARGE SCALE GENOMIC DNA]</scope>
    <source>
        <strain evidence="3 4">BN140002</strain>
    </source>
</reference>
<keyword evidence="2 3" id="KW-0808">Transferase</keyword>
<dbReference type="Proteomes" id="UP000323142">
    <property type="component" value="Unassembled WGS sequence"/>
</dbReference>
<evidence type="ECO:0000256" key="2">
    <source>
        <dbReference type="HAMAP-Rule" id="MF_01270"/>
    </source>
</evidence>
<dbReference type="EMBL" id="VUOA01000003">
    <property type="protein sequence ID" value="KAA2244268.1"/>
    <property type="molecule type" value="Genomic_DNA"/>
</dbReference>
<comment type="caution">
    <text evidence="3">The sequence shown here is derived from an EMBL/GenBank/DDBJ whole genome shotgun (WGS) entry which is preliminary data.</text>
</comment>
<dbReference type="GO" id="GO:0006040">
    <property type="term" value="P:amino sugar metabolic process"/>
    <property type="evidence" value="ECO:0007669"/>
    <property type="project" value="InterPro"/>
</dbReference>
<dbReference type="GO" id="GO:0005524">
    <property type="term" value="F:ATP binding"/>
    <property type="evidence" value="ECO:0007669"/>
    <property type="project" value="UniProtKB-UniRule"/>
</dbReference>
<dbReference type="GO" id="GO:0009254">
    <property type="term" value="P:peptidoglycan turnover"/>
    <property type="evidence" value="ECO:0007669"/>
    <property type="project" value="UniProtKB-UniRule"/>
</dbReference>
<comment type="pathway">
    <text evidence="2">Amino-sugar metabolism; 1,6-anhydro-N-acetylmuramate degradation.</text>
</comment>
<comment type="caution">
    <text evidence="2">Lacks conserved residue(s) required for the propagation of feature annotation.</text>
</comment>
<reference evidence="3 4" key="1">
    <citation type="submission" date="2019-09" db="EMBL/GenBank/DDBJ databases">
        <title>Salinarimonas rosea gen. nov., sp. nov., a new member of the a-2 subgroup of the Proteobacteria.</title>
        <authorList>
            <person name="Liu J."/>
        </authorList>
    </citation>
    <scope>NUCLEOTIDE SEQUENCE [LARGE SCALE GENOMIC DNA]</scope>
    <source>
        <strain evidence="3 4">BN140002</strain>
    </source>
</reference>
<protein>
    <recommendedName>
        <fullName evidence="2">Anhydro-N-acetylmuramic acid kinase</fullName>
        <ecNumber evidence="2">2.7.1.170</ecNumber>
    </recommendedName>
    <alternativeName>
        <fullName evidence="2">AnhMurNAc kinase</fullName>
    </alternativeName>
</protein>
<dbReference type="Pfam" id="PF03702">
    <property type="entry name" value="AnmK"/>
    <property type="match status" value="1"/>
</dbReference>
<comment type="similarity">
    <text evidence="2">Belongs to the anhydro-N-acetylmuramic acid kinase family.</text>
</comment>
<evidence type="ECO:0000313" key="3">
    <source>
        <dbReference type="EMBL" id="KAA2244268.1"/>
    </source>
</evidence>
<dbReference type="Gene3D" id="3.30.420.40">
    <property type="match status" value="2"/>
</dbReference>